<proteinExistence type="predicted"/>
<gene>
    <name evidence="1" type="ORF">LOK49_LG08G02158</name>
</gene>
<organism evidence="1 2">
    <name type="scientific">Camellia lanceoleosa</name>
    <dbReference type="NCBI Taxonomy" id="1840588"/>
    <lineage>
        <taxon>Eukaryota</taxon>
        <taxon>Viridiplantae</taxon>
        <taxon>Streptophyta</taxon>
        <taxon>Embryophyta</taxon>
        <taxon>Tracheophyta</taxon>
        <taxon>Spermatophyta</taxon>
        <taxon>Magnoliopsida</taxon>
        <taxon>eudicotyledons</taxon>
        <taxon>Gunneridae</taxon>
        <taxon>Pentapetalae</taxon>
        <taxon>asterids</taxon>
        <taxon>Ericales</taxon>
        <taxon>Theaceae</taxon>
        <taxon>Camellia</taxon>
    </lineage>
</organism>
<keyword evidence="2" id="KW-1185">Reference proteome</keyword>
<protein>
    <submittedName>
        <fullName evidence="1">Uncharacterized protein</fullName>
    </submittedName>
</protein>
<name>A0ACC0GSP7_9ERIC</name>
<sequence>MALTHRYSNLGPLLHRGLIHLISAIHSPPTIQPPSPSRPASPSPATTTNTVSHHHHHPQRAHNHLLRYDNDASDGDHHRFALQSEADSGFLPPHE</sequence>
<dbReference type="Proteomes" id="UP001060215">
    <property type="component" value="Chromosome 9"/>
</dbReference>
<comment type="caution">
    <text evidence="1">The sequence shown here is derived from an EMBL/GenBank/DDBJ whole genome shotgun (WGS) entry which is preliminary data.</text>
</comment>
<evidence type="ECO:0000313" key="1">
    <source>
        <dbReference type="EMBL" id="KAI8003684.1"/>
    </source>
</evidence>
<evidence type="ECO:0000313" key="2">
    <source>
        <dbReference type="Proteomes" id="UP001060215"/>
    </source>
</evidence>
<reference evidence="1 2" key="1">
    <citation type="journal article" date="2022" name="Plant J.">
        <title>Chromosome-level genome of Camellia lanceoleosa provides a valuable resource for understanding genome evolution and self-incompatibility.</title>
        <authorList>
            <person name="Gong W."/>
            <person name="Xiao S."/>
            <person name="Wang L."/>
            <person name="Liao Z."/>
            <person name="Chang Y."/>
            <person name="Mo W."/>
            <person name="Hu G."/>
            <person name="Li W."/>
            <person name="Zhao G."/>
            <person name="Zhu H."/>
            <person name="Hu X."/>
            <person name="Ji K."/>
            <person name="Xiang X."/>
            <person name="Song Q."/>
            <person name="Yuan D."/>
            <person name="Jin S."/>
            <person name="Zhang L."/>
        </authorList>
    </citation>
    <scope>NUCLEOTIDE SEQUENCE [LARGE SCALE GENOMIC DNA]</scope>
    <source>
        <strain evidence="1">SQ_2022a</strain>
    </source>
</reference>
<accession>A0ACC0GSP7</accession>
<dbReference type="EMBL" id="CM045766">
    <property type="protein sequence ID" value="KAI8003684.1"/>
    <property type="molecule type" value="Genomic_DNA"/>
</dbReference>